<dbReference type="SUPFAM" id="SSF49899">
    <property type="entry name" value="Concanavalin A-like lectins/glucanases"/>
    <property type="match status" value="1"/>
</dbReference>
<evidence type="ECO:0000313" key="4">
    <source>
        <dbReference type="EMBL" id="KAK6533631.1"/>
    </source>
</evidence>
<dbReference type="PROSITE" id="PS50088">
    <property type="entry name" value="ANK_REPEAT"/>
    <property type="match status" value="1"/>
</dbReference>
<dbReference type="PROSITE" id="PS50297">
    <property type="entry name" value="ANK_REP_REGION"/>
    <property type="match status" value="1"/>
</dbReference>
<dbReference type="InterPro" id="IPR001870">
    <property type="entry name" value="B30.2/SPRY"/>
</dbReference>
<dbReference type="Gene3D" id="2.60.120.920">
    <property type="match status" value="1"/>
</dbReference>
<proteinExistence type="predicted"/>
<dbReference type="InterPro" id="IPR013320">
    <property type="entry name" value="ConA-like_dom_sf"/>
</dbReference>
<dbReference type="InterPro" id="IPR027417">
    <property type="entry name" value="P-loop_NTPase"/>
</dbReference>
<protein>
    <recommendedName>
        <fullName evidence="3">B30.2/SPRY domain-containing protein</fullName>
    </recommendedName>
</protein>
<reference evidence="4 5" key="1">
    <citation type="submission" date="2019-10" db="EMBL/GenBank/DDBJ databases">
        <authorList>
            <person name="Palmer J.M."/>
        </authorList>
    </citation>
    <scope>NUCLEOTIDE SEQUENCE [LARGE SCALE GENOMIC DNA]</scope>
    <source>
        <strain evidence="4 5">TWF694</strain>
    </source>
</reference>
<dbReference type="InterPro" id="IPR044736">
    <property type="entry name" value="Gid1/RanBPM/SPLA_SPRY"/>
</dbReference>
<organism evidence="4 5">
    <name type="scientific">Orbilia ellipsospora</name>
    <dbReference type="NCBI Taxonomy" id="2528407"/>
    <lineage>
        <taxon>Eukaryota</taxon>
        <taxon>Fungi</taxon>
        <taxon>Dikarya</taxon>
        <taxon>Ascomycota</taxon>
        <taxon>Pezizomycotina</taxon>
        <taxon>Orbiliomycetes</taxon>
        <taxon>Orbiliales</taxon>
        <taxon>Orbiliaceae</taxon>
        <taxon>Orbilia</taxon>
    </lineage>
</organism>
<evidence type="ECO:0000259" key="3">
    <source>
        <dbReference type="PROSITE" id="PS50188"/>
    </source>
</evidence>
<sequence length="1882" mass="214332">MVVETKANSTGQDLERKTLTRCFDEARQKFSEEIANPAIEKDQKQRPAVVEFLKGIQLGKLENSCKELSNLAEDKANNNAAKLWATLDQLKGAADVFLQFAPESISIVWFGISSLITVGNARTQTRLLICGTCDSIATIISDCIRWEARMVQRDKPAQGDQDTPKFDIWDSDMPDLVFSILDFLWNARPHLSESRVKRLGSSLKDLLTKELDQKVNSMLAKYKTIVEKAQAHFEEFVFHESLKYIAIGSEVIDAIQQQALLYELDRHVAKLSNSASHRTHFASLNDRFDGITRDRNGRVVAKWLFKEPQYRDWKDGSEVDMICLRGPRGHGKSVAMLSVYRDAKGSVGTGLPPLLCHFFFKKGDKDIQGARTGIESILHQLLSSEELRNDTPALVSVVEILNPLFGELELKKANTAITKFNFMLNLESLCETIRGVAEAIRHRVYIMIDALDECQDRQEQNLTQLIKGLLKSRGDGLRVIISTRDSIDIVNELISQGIQKDELKDTEYLPQNIKIIEITAERNSADLEEYLAHDVGGLLARRIDKSQFIEFFNIELARIVKIIHQKAKGDFTLARMIIANLQQPSKDSLEQKVQSLPAAIGEIYMSSIESLSPDEQELVVSTLKWVVWGASGITVVEISDHYRELYGRNASRTTTTELASDAELPKSPQEISYLDQMEKFIQSNPYQDPEIKDIIHHLENAGRDFFKFDRNTGIVGVDISIREWIQEDTKASRSKTATRESRGFNKYRDGEGNTVFKFTLTREFRWSRYTLACLALSPHSMIAGKWLILDAASFVRYGDNLSQLFNQREAHMSIALSTLRALNNSTYQAKYMPWTLDSLQNSQGPISLEDLKKAAQRPEGFDPYNIRLVSNWRNISLNDNQNFLNQETIRKPRYEIDHWHDHIRILQTWWNDGSLDDAWWSELLTELCIFTRPENWYRWTIHAFKELSCDTIFKHPIHVACELGLHLLVDFLVCGKDIKARTDELYPRDPSNFQEFKFVRTVCITSDLWVDPKSITSFLGCMEYDEILDFLGMQLAQQEDPKEGLNFLRAAYCRDVIMDMPPELRITWLAYQILNMPIIPSQLTKLYQAASGFAEGWEKFPSPSVWHPNMETEVHKFLEETSHNKTRIAEKLRSLTNQKWALDVVQGPICDLATVSGSIPFHLGAPYPLTIKCLINHGADINPELQITSKEQTRFSKYSWGFRPKLPPLYSILDRVACKDYPPTHDLQQFLESATILISAGANLDCKPRRGKTLIHLAARIRDLRFFKYLCVSSKWDIHAVTDKESWTPLHFLLLDPPPTDPAKIKEILAICEIMMNMRLPDGPDLINAEDSNSETPLALAVAAGFTEAVRLLIDLGADVHDENLNQQNCFHRLAGAVRGSQQSNPEADILIANMLFEAGLDCTKIDSVYGWDPLRYAIDRKAHLVDLFLPKSQEYAKRFPENNPFLELDCGGRNLLLLVVGSSINQIDAVRIFKQIAEIISEYTDITQILQGNLDRWETALELACGVANMDMVKAMMSYNIDINFRQEGRLGTNFTDSLVNLIEGNLIDAFHASVAQEISIQKEILYYLLELKTPDSFSLFETHIFGPEYEDKLEEILDLGRIFAAYRDVERDEHGWTLYDILSINGRSHLLKYTSEKVRSDGNFSTPSKIGKLHNFDLVLKRAESGLECFSSELVFTANHTKYSFGGFLSNHPVPPSNNTFYFEIELPKTLVVWSKSRKWGIGFERLHHRRLSPQSCWSIVYHDDGVVTIKGESQMWPCGPTDIETATKESNFCRSTSSASPPRIVGSGINPLTGAVFFTIDGIMLPHVWRGDVRRYFPYFEVHNPPDMIKVNYGARPFAFQEANNPAWKWDERVNLDTPQGIEFSNSHLPDYESDSSGE</sequence>
<dbReference type="InterPro" id="IPR002110">
    <property type="entry name" value="Ankyrin_rpt"/>
</dbReference>
<keyword evidence="2" id="KW-0040">ANK repeat</keyword>
<dbReference type="Gene3D" id="3.40.50.300">
    <property type="entry name" value="P-loop containing nucleotide triphosphate hydrolases"/>
    <property type="match status" value="1"/>
</dbReference>
<evidence type="ECO:0000313" key="5">
    <source>
        <dbReference type="Proteomes" id="UP001365542"/>
    </source>
</evidence>
<dbReference type="InterPro" id="IPR043136">
    <property type="entry name" value="B30.2/SPRY_sf"/>
</dbReference>
<dbReference type="Pfam" id="PF24883">
    <property type="entry name" value="NPHP3_N"/>
    <property type="match status" value="1"/>
</dbReference>
<dbReference type="PANTHER" id="PTHR10039:SF17">
    <property type="entry name" value="FUNGAL STAND N-TERMINAL GOODBYE DOMAIN-CONTAINING PROTEIN-RELATED"/>
    <property type="match status" value="1"/>
</dbReference>
<dbReference type="SUPFAM" id="SSF52540">
    <property type="entry name" value="P-loop containing nucleoside triphosphate hydrolases"/>
    <property type="match status" value="1"/>
</dbReference>
<dbReference type="SMART" id="SM00248">
    <property type="entry name" value="ANK"/>
    <property type="match status" value="7"/>
</dbReference>
<dbReference type="SUPFAM" id="SSF48403">
    <property type="entry name" value="Ankyrin repeat"/>
    <property type="match status" value="1"/>
</dbReference>
<name>A0AAV9X3N9_9PEZI</name>
<keyword evidence="1" id="KW-0677">Repeat</keyword>
<dbReference type="InterPro" id="IPR056884">
    <property type="entry name" value="NPHP3-like_N"/>
</dbReference>
<dbReference type="Pfam" id="PF00023">
    <property type="entry name" value="Ank"/>
    <property type="match status" value="1"/>
</dbReference>
<accession>A0AAV9X3N9</accession>
<dbReference type="CDD" id="cd12885">
    <property type="entry name" value="SPRY_RanBP_like"/>
    <property type="match status" value="1"/>
</dbReference>
<dbReference type="InterPro" id="IPR036770">
    <property type="entry name" value="Ankyrin_rpt-contain_sf"/>
</dbReference>
<evidence type="ECO:0000256" key="2">
    <source>
        <dbReference type="PROSITE-ProRule" id="PRU00023"/>
    </source>
</evidence>
<comment type="caution">
    <text evidence="4">The sequence shown here is derived from an EMBL/GenBank/DDBJ whole genome shotgun (WGS) entry which is preliminary data.</text>
</comment>
<feature type="domain" description="B30.2/SPRY" evidence="3">
    <location>
        <begin position="1640"/>
        <end position="1841"/>
    </location>
</feature>
<dbReference type="PANTHER" id="PTHR10039">
    <property type="entry name" value="AMELOGENIN"/>
    <property type="match status" value="1"/>
</dbReference>
<feature type="repeat" description="ANK" evidence="2">
    <location>
        <begin position="1333"/>
        <end position="1365"/>
    </location>
</feature>
<dbReference type="EMBL" id="JAVHJO010000011">
    <property type="protein sequence ID" value="KAK6533631.1"/>
    <property type="molecule type" value="Genomic_DNA"/>
</dbReference>
<dbReference type="PROSITE" id="PS50188">
    <property type="entry name" value="B302_SPRY"/>
    <property type="match status" value="1"/>
</dbReference>
<dbReference type="Proteomes" id="UP001365542">
    <property type="component" value="Unassembled WGS sequence"/>
</dbReference>
<evidence type="ECO:0000256" key="1">
    <source>
        <dbReference type="ARBA" id="ARBA00022737"/>
    </source>
</evidence>
<keyword evidence="5" id="KW-1185">Reference proteome</keyword>
<gene>
    <name evidence="4" type="ORF">TWF694_002566</name>
</gene>
<dbReference type="Gene3D" id="1.25.40.20">
    <property type="entry name" value="Ankyrin repeat-containing domain"/>
    <property type="match status" value="2"/>
</dbReference>